<feature type="region of interest" description="Disordered" evidence="2">
    <location>
        <begin position="1"/>
        <end position="23"/>
    </location>
</feature>
<name>A0ABY7J8L8_STRNI</name>
<evidence type="ECO:0000313" key="6">
    <source>
        <dbReference type="Proteomes" id="UP001210169"/>
    </source>
</evidence>
<dbReference type="Proteomes" id="UP001210169">
    <property type="component" value="Chromosome"/>
</dbReference>
<organism evidence="5 6">
    <name type="scientific">Streptomyces nigrescens</name>
    <dbReference type="NCBI Taxonomy" id="1920"/>
    <lineage>
        <taxon>Bacteria</taxon>
        <taxon>Bacillati</taxon>
        <taxon>Actinomycetota</taxon>
        <taxon>Actinomycetes</taxon>
        <taxon>Kitasatosporales</taxon>
        <taxon>Streptomycetaceae</taxon>
        <taxon>Streptomyces</taxon>
    </lineage>
</organism>
<proteinExistence type="predicted"/>
<feature type="region of interest" description="Disordered" evidence="2">
    <location>
        <begin position="229"/>
        <end position="351"/>
    </location>
</feature>
<evidence type="ECO:0000256" key="1">
    <source>
        <dbReference type="ARBA" id="ARBA00023295"/>
    </source>
</evidence>
<sequence length="986" mass="104851">MHPSAQHPVDRPPQQAAGPAAPRSRKLVAPLLATALIAVLAPVSASAAAPTPAPEPAGSAKGPCLKGDGDDGWTATATKIDPKDSHHAYVGNGYLGQRVPPNGTGYAAPGGATGWPLKTPEYDGSFVSGLYAKGPKDLKGRQAIAAIPTWTTLDVATGGAHPDTFSSATAPGRISHYRQTLSLRCGFVRTSLTWTAADGRATDLVYDVLADRTDAHTGAVRLRMTPHWSGSATVTDGLDGRGARRMTASSEGGPATGGKEAGGKETGGKEAGGPATSGKETGGKEAGGKEAGGKEAGGKDTGRTMDVGFRTDGTKTEGAVASTLRTGPGVRAEQPGPAARQDKLSNRQRVSFPVRSGRSYELTKYVGVDTALTSRSPRAAADAASRRAAERGWDALFARHSAAWQRLWRSDIEVKGRRDLQSWVRSAQYGLLANTRAGNRNSIGPTGLTSDNYAGEIFWDAETWMYPGLLAAHPALAKSIVDYRYKTRAGAAANARKLGYDGLFYSWTSGSKGDLWNECHSWDPPHCKTQNHLMGDISLATWQYYLATKDTAWLRSRGWPVLKGIAEFWASRATRNTDGSYSVKNVAGPDEYSNGVNDAVFTNAGAATALRHAGRVAEILGEKAPASWKTIADKLRIPYDSKKKVFEQYAGYKGTTIKQADTVLLMYPLEWPMSQTQAARTLDFYAGHTDPDGPAMTDSVHAIDAAGIGEAGCSTYTYLERSIKPFVRGPFDQFSEARGEKAGAEDPHAGKPAQDFLTGKGGFLQTFTHGLTGLRLREDRVRLDPMLPPQLSEGVTLRGLHWQGRTYDIAIGAHQTTVRLTAGAPMRIESPEGEKIVSRGVPAVLKTRRPDLAATSNAARCTSATATSEEPGLYAGAAVDGNSTTAWVPNAATGTLTVDLGRITRVGQITPHWNKTRPKSYNVQVSQDGKHWSGTGYSGRTPARYVRVTVTGDRTPAADGKPKPHPGISELTVERVKDDPTGERGK</sequence>
<keyword evidence="6" id="KW-1185">Reference proteome</keyword>
<dbReference type="InterPro" id="IPR012341">
    <property type="entry name" value="6hp_glycosidase-like_sf"/>
</dbReference>
<dbReference type="Gene3D" id="1.50.10.10">
    <property type="match status" value="1"/>
</dbReference>
<feature type="compositionally biased region" description="Basic and acidic residues" evidence="2">
    <location>
        <begin position="972"/>
        <end position="986"/>
    </location>
</feature>
<dbReference type="Pfam" id="PF03636">
    <property type="entry name" value="Glyco_hydro_65N"/>
    <property type="match status" value="1"/>
</dbReference>
<evidence type="ECO:0000256" key="2">
    <source>
        <dbReference type="SAM" id="MobiDB-lite"/>
    </source>
</evidence>
<dbReference type="GeneID" id="301334594"/>
<feature type="chain" id="PRO_5047351806" evidence="3">
    <location>
        <begin position="48"/>
        <end position="986"/>
    </location>
</feature>
<dbReference type="InterPro" id="IPR005194">
    <property type="entry name" value="Glyco_hydro_65_C"/>
</dbReference>
<feature type="compositionally biased region" description="Low complexity" evidence="2">
    <location>
        <begin position="12"/>
        <end position="22"/>
    </location>
</feature>
<dbReference type="Pfam" id="PF00754">
    <property type="entry name" value="F5_F8_type_C"/>
    <property type="match status" value="1"/>
</dbReference>
<dbReference type="InterPro" id="IPR008928">
    <property type="entry name" value="6-hairpin_glycosidase_sf"/>
</dbReference>
<dbReference type="EMBL" id="CP114203">
    <property type="protein sequence ID" value="WAU06890.1"/>
    <property type="molecule type" value="Genomic_DNA"/>
</dbReference>
<dbReference type="PANTHER" id="PTHR11051:SF8">
    <property type="entry name" value="PROTEIN-GLUCOSYLGALACTOSYLHYDROXYLYSINE GLUCOSIDASE"/>
    <property type="match status" value="1"/>
</dbReference>
<dbReference type="InterPro" id="IPR011013">
    <property type="entry name" value="Gal_mutarotase_sf_dom"/>
</dbReference>
<feature type="compositionally biased region" description="Basic and acidic residues" evidence="2">
    <location>
        <begin position="281"/>
        <end position="303"/>
    </location>
</feature>
<dbReference type="InterPro" id="IPR005195">
    <property type="entry name" value="Glyco_hydro_65_M"/>
</dbReference>
<dbReference type="Gene3D" id="2.70.98.40">
    <property type="entry name" value="Glycoside hydrolase, family 65, N-terminal domain"/>
    <property type="match status" value="1"/>
</dbReference>
<accession>A0ABY7J8L8</accession>
<gene>
    <name evidence="5" type="ORF">STRNI_005442</name>
</gene>
<dbReference type="SUPFAM" id="SSF74650">
    <property type="entry name" value="Galactose mutarotase-like"/>
    <property type="match status" value="1"/>
</dbReference>
<keyword evidence="1" id="KW-0326">Glycosidase</keyword>
<dbReference type="Pfam" id="PF03633">
    <property type="entry name" value="Glyco_hydro_65C"/>
    <property type="match status" value="1"/>
</dbReference>
<dbReference type="SUPFAM" id="SSF49785">
    <property type="entry name" value="Galactose-binding domain-like"/>
    <property type="match status" value="1"/>
</dbReference>
<dbReference type="InterPro" id="IPR037018">
    <property type="entry name" value="GH65_N"/>
</dbReference>
<dbReference type="PROSITE" id="PS50022">
    <property type="entry name" value="FA58C_3"/>
    <property type="match status" value="1"/>
</dbReference>
<keyword evidence="1" id="KW-0378">Hydrolase</keyword>
<feature type="region of interest" description="Disordered" evidence="2">
    <location>
        <begin position="952"/>
        <end position="986"/>
    </location>
</feature>
<dbReference type="PANTHER" id="PTHR11051">
    <property type="entry name" value="GLYCOSYL HYDROLASE-RELATED"/>
    <property type="match status" value="1"/>
</dbReference>
<protein>
    <submittedName>
        <fullName evidence="5">Discoidin domain-containing protein</fullName>
    </submittedName>
</protein>
<evidence type="ECO:0000259" key="4">
    <source>
        <dbReference type="PROSITE" id="PS50022"/>
    </source>
</evidence>
<reference evidence="5 6" key="1">
    <citation type="submission" date="2022-12" db="EMBL/GenBank/DDBJ databases">
        <authorList>
            <person name="Ruckert C."/>
            <person name="Busche T."/>
            <person name="Kalinowski J."/>
            <person name="Wittmann C."/>
        </authorList>
    </citation>
    <scope>NUCLEOTIDE SEQUENCE [LARGE SCALE GENOMIC DNA]</scope>
    <source>
        <strain evidence="5 6">DSM 40276</strain>
    </source>
</reference>
<keyword evidence="3" id="KW-0732">Signal</keyword>
<evidence type="ECO:0000256" key="3">
    <source>
        <dbReference type="SAM" id="SignalP"/>
    </source>
</evidence>
<dbReference type="InterPro" id="IPR005196">
    <property type="entry name" value="Glyco_hydro_65_N"/>
</dbReference>
<dbReference type="Pfam" id="PF03632">
    <property type="entry name" value="Glyco_hydro_65m"/>
    <property type="match status" value="1"/>
</dbReference>
<feature type="domain" description="F5/8 type C" evidence="4">
    <location>
        <begin position="847"/>
        <end position="933"/>
    </location>
</feature>
<dbReference type="SUPFAM" id="SSF48208">
    <property type="entry name" value="Six-hairpin glycosidases"/>
    <property type="match status" value="1"/>
</dbReference>
<feature type="signal peptide" evidence="3">
    <location>
        <begin position="1"/>
        <end position="47"/>
    </location>
</feature>
<dbReference type="InterPro" id="IPR000421">
    <property type="entry name" value="FA58C"/>
</dbReference>
<dbReference type="Gene3D" id="2.60.420.10">
    <property type="entry name" value="Maltose phosphorylase, domain 3"/>
    <property type="match status" value="1"/>
</dbReference>
<dbReference type="Gene3D" id="2.60.120.260">
    <property type="entry name" value="Galactose-binding domain-like"/>
    <property type="match status" value="1"/>
</dbReference>
<evidence type="ECO:0000313" key="5">
    <source>
        <dbReference type="EMBL" id="WAU06890.1"/>
    </source>
</evidence>
<dbReference type="InterPro" id="IPR008979">
    <property type="entry name" value="Galactose-bd-like_sf"/>
</dbReference>
<dbReference type="RefSeq" id="WP_277412181.1">
    <property type="nucleotide sequence ID" value="NZ_CP114203.1"/>
</dbReference>